<organism evidence="5 6">
    <name type="scientific">Nonomuraea deserti</name>
    <dbReference type="NCBI Taxonomy" id="1848322"/>
    <lineage>
        <taxon>Bacteria</taxon>
        <taxon>Bacillati</taxon>
        <taxon>Actinomycetota</taxon>
        <taxon>Actinomycetes</taxon>
        <taxon>Streptosporangiales</taxon>
        <taxon>Streptosporangiaceae</taxon>
        <taxon>Nonomuraea</taxon>
    </lineage>
</organism>
<dbReference type="Pfam" id="PF00005">
    <property type="entry name" value="ABC_tran"/>
    <property type="match status" value="1"/>
</dbReference>
<dbReference type="EMBL" id="SMKO01000025">
    <property type="protein sequence ID" value="TDD07670.1"/>
    <property type="molecule type" value="Genomic_DNA"/>
</dbReference>
<comment type="caution">
    <text evidence="5">The sequence shown here is derived from an EMBL/GenBank/DDBJ whole genome shotgun (WGS) entry which is preliminary data.</text>
</comment>
<reference evidence="5 6" key="1">
    <citation type="submission" date="2019-03" db="EMBL/GenBank/DDBJ databases">
        <title>Draft genome sequences of novel Actinobacteria.</title>
        <authorList>
            <person name="Sahin N."/>
            <person name="Ay H."/>
            <person name="Saygin H."/>
        </authorList>
    </citation>
    <scope>NUCLEOTIDE SEQUENCE [LARGE SCALE GENOMIC DNA]</scope>
    <source>
        <strain evidence="5 6">KC310</strain>
    </source>
</reference>
<evidence type="ECO:0000313" key="5">
    <source>
        <dbReference type="EMBL" id="TDD07670.1"/>
    </source>
</evidence>
<dbReference type="PANTHER" id="PTHR43335:SF4">
    <property type="entry name" value="ABC TRANSPORTER, ATP-BINDING PROTEIN"/>
    <property type="match status" value="1"/>
</dbReference>
<comment type="similarity">
    <text evidence="1">Belongs to the ABC transporter superfamily.</text>
</comment>
<dbReference type="AlphaFoldDB" id="A0A4R4W3S1"/>
<feature type="domain" description="ABC transporter" evidence="4">
    <location>
        <begin position="21"/>
        <end position="129"/>
    </location>
</feature>
<dbReference type="Proteomes" id="UP000295258">
    <property type="component" value="Unassembled WGS sequence"/>
</dbReference>
<keyword evidence="5" id="KW-0547">Nucleotide-binding</keyword>
<dbReference type="PANTHER" id="PTHR43335">
    <property type="entry name" value="ABC TRANSPORTER, ATP-BINDING PROTEIN"/>
    <property type="match status" value="1"/>
</dbReference>
<dbReference type="GO" id="GO:0016887">
    <property type="term" value="F:ATP hydrolysis activity"/>
    <property type="evidence" value="ECO:0007669"/>
    <property type="project" value="InterPro"/>
</dbReference>
<dbReference type="GO" id="GO:0005524">
    <property type="term" value="F:ATP binding"/>
    <property type="evidence" value="ECO:0007669"/>
    <property type="project" value="UniProtKB-KW"/>
</dbReference>
<evidence type="ECO:0000313" key="6">
    <source>
        <dbReference type="Proteomes" id="UP000295258"/>
    </source>
</evidence>
<keyword evidence="5" id="KW-0067">ATP-binding</keyword>
<evidence type="ECO:0000259" key="4">
    <source>
        <dbReference type="Pfam" id="PF00005"/>
    </source>
</evidence>
<dbReference type="InterPro" id="IPR003439">
    <property type="entry name" value="ABC_transporter-like_ATP-bd"/>
</dbReference>
<proteinExistence type="inferred from homology"/>
<protein>
    <submittedName>
        <fullName evidence="5">ATP-binding cassette domain-containing protein</fullName>
    </submittedName>
</protein>
<dbReference type="SUPFAM" id="SSF52540">
    <property type="entry name" value="P-loop containing nucleoside triphosphate hydrolases"/>
    <property type="match status" value="1"/>
</dbReference>
<gene>
    <name evidence="5" type="ORF">E1292_12970</name>
</gene>
<dbReference type="Gene3D" id="3.40.50.300">
    <property type="entry name" value="P-loop containing nucleotide triphosphate hydrolases"/>
    <property type="match status" value="1"/>
</dbReference>
<sequence length="183" mass="19274">MGRTIQLDALTKRYGDVVAVEDLTFTVRPGLVTGFLGPNGAGKTTTLRMILGLDLPTSGSATIDGRPHHELPSPLRVIGSMLEAQAVHPQRTTYKHLLYLAQSNSIPAGRVAEVLDLVGLADVAGRKAGCSPGSTRPTAPRSTSPRWTCVPSPPTPGTTSPRSTRPGPSPSPARTEGRRRALP</sequence>
<evidence type="ECO:0000256" key="1">
    <source>
        <dbReference type="ARBA" id="ARBA00005417"/>
    </source>
</evidence>
<keyword evidence="6" id="KW-1185">Reference proteome</keyword>
<keyword evidence="2" id="KW-0813">Transport</keyword>
<evidence type="ECO:0000256" key="2">
    <source>
        <dbReference type="ARBA" id="ARBA00022448"/>
    </source>
</evidence>
<evidence type="ECO:0000256" key="3">
    <source>
        <dbReference type="SAM" id="MobiDB-lite"/>
    </source>
</evidence>
<accession>A0A4R4W3S1</accession>
<name>A0A4R4W3S1_9ACTN</name>
<feature type="region of interest" description="Disordered" evidence="3">
    <location>
        <begin position="126"/>
        <end position="183"/>
    </location>
</feature>
<feature type="compositionally biased region" description="Low complexity" evidence="3">
    <location>
        <begin position="157"/>
        <end position="166"/>
    </location>
</feature>
<feature type="compositionally biased region" description="Polar residues" evidence="3">
    <location>
        <begin position="132"/>
        <end position="146"/>
    </location>
</feature>
<dbReference type="InterPro" id="IPR027417">
    <property type="entry name" value="P-loop_NTPase"/>
</dbReference>